<accession>A0A1H5WTZ6</accession>
<dbReference type="AlphaFoldDB" id="A0A1H5WTZ6"/>
<protein>
    <submittedName>
        <fullName evidence="3">Phage major capsid protein, HK97 family</fullName>
    </submittedName>
</protein>
<gene>
    <name evidence="3" type="ORF">SAMN05421751_1097</name>
</gene>
<sequence>MLESVKIQRRQSEIRQALAELVGKEKPTEDETRQMDELDREYRANETRYRAALIAEDQERREAGADLETREGKEWSDLVSRYEIRQAVMAFAEEGRALDGATAEVVAEMRAQGGYRGIPVPFEALEARAGETVASGTPDPIQTQPIIDRLFADSVAVQMGAQVINIPFGDREWPVVTSSVAAGWAATETGSVAGPTAFATTDKAMAPDNTLGVQMKVTRKTLKQSGPAIEQAIRRDMQNAIRVRAGARSVAGLSHPAGWRADRATRRRVSAHGNAGGAVRNQRRDPPGLSASPDRGAVLVWTGRGARRGPATRPGPMEGLKWRY</sequence>
<organism evidence="3 4">
    <name type="scientific">Jhaorihella thermophila</name>
    <dbReference type="NCBI Taxonomy" id="488547"/>
    <lineage>
        <taxon>Bacteria</taxon>
        <taxon>Pseudomonadati</taxon>
        <taxon>Pseudomonadota</taxon>
        <taxon>Alphaproteobacteria</taxon>
        <taxon>Rhodobacterales</taxon>
        <taxon>Paracoccaceae</taxon>
        <taxon>Jhaorihella</taxon>
    </lineage>
</organism>
<dbReference type="InterPro" id="IPR054612">
    <property type="entry name" value="Phage_capsid-like_C"/>
</dbReference>
<reference evidence="3 4" key="1">
    <citation type="submission" date="2016-10" db="EMBL/GenBank/DDBJ databases">
        <authorList>
            <person name="de Groot N.N."/>
        </authorList>
    </citation>
    <scope>NUCLEOTIDE SEQUENCE [LARGE SCALE GENOMIC DNA]</scope>
    <source>
        <strain evidence="3 4">DSM 23413</strain>
    </source>
</reference>
<evidence type="ECO:0000313" key="3">
    <source>
        <dbReference type="EMBL" id="SEG02928.1"/>
    </source>
</evidence>
<feature type="domain" description="Phage capsid-like C-terminal" evidence="2">
    <location>
        <begin position="143"/>
        <end position="262"/>
    </location>
</feature>
<keyword evidence="4" id="KW-1185">Reference proteome</keyword>
<dbReference type="Proteomes" id="UP000236742">
    <property type="component" value="Unassembled WGS sequence"/>
</dbReference>
<evidence type="ECO:0000313" key="4">
    <source>
        <dbReference type="Proteomes" id="UP000236742"/>
    </source>
</evidence>
<dbReference type="Pfam" id="PF05065">
    <property type="entry name" value="Phage_capsid"/>
    <property type="match status" value="1"/>
</dbReference>
<feature type="compositionally biased region" description="Low complexity" evidence="1">
    <location>
        <begin position="302"/>
        <end position="316"/>
    </location>
</feature>
<feature type="region of interest" description="Disordered" evidence="1">
    <location>
        <begin position="267"/>
        <end position="324"/>
    </location>
</feature>
<evidence type="ECO:0000259" key="2">
    <source>
        <dbReference type="Pfam" id="PF05065"/>
    </source>
</evidence>
<dbReference type="EMBL" id="FNVD01000009">
    <property type="protein sequence ID" value="SEG02928.1"/>
    <property type="molecule type" value="Genomic_DNA"/>
</dbReference>
<proteinExistence type="predicted"/>
<name>A0A1H5WTZ6_9RHOB</name>
<evidence type="ECO:0000256" key="1">
    <source>
        <dbReference type="SAM" id="MobiDB-lite"/>
    </source>
</evidence>
<dbReference type="SUPFAM" id="SSF56563">
    <property type="entry name" value="Major capsid protein gp5"/>
    <property type="match status" value="1"/>
</dbReference>